<name>A0AAD6YIG8_9AGAR</name>
<evidence type="ECO:0000256" key="1">
    <source>
        <dbReference type="SAM" id="MobiDB-lite"/>
    </source>
</evidence>
<dbReference type="Proteomes" id="UP001219525">
    <property type="component" value="Unassembled WGS sequence"/>
</dbReference>
<feature type="compositionally biased region" description="Low complexity" evidence="1">
    <location>
        <begin position="248"/>
        <end position="257"/>
    </location>
</feature>
<dbReference type="EMBL" id="JARJCW010000011">
    <property type="protein sequence ID" value="KAJ7219459.1"/>
    <property type="molecule type" value="Genomic_DNA"/>
</dbReference>
<comment type="caution">
    <text evidence="3">The sequence shown here is derived from an EMBL/GenBank/DDBJ whole genome shotgun (WGS) entry which is preliminary data.</text>
</comment>
<gene>
    <name evidence="3" type="ORF">GGX14DRAFT_436243</name>
</gene>
<keyword evidence="2" id="KW-0472">Membrane</keyword>
<dbReference type="AlphaFoldDB" id="A0AAD6YIG8"/>
<feature type="region of interest" description="Disordered" evidence="1">
    <location>
        <begin position="96"/>
        <end position="136"/>
    </location>
</feature>
<evidence type="ECO:0000256" key="2">
    <source>
        <dbReference type="SAM" id="Phobius"/>
    </source>
</evidence>
<feature type="transmembrane region" description="Helical" evidence="2">
    <location>
        <begin position="143"/>
        <end position="164"/>
    </location>
</feature>
<evidence type="ECO:0000313" key="3">
    <source>
        <dbReference type="EMBL" id="KAJ7219459.1"/>
    </source>
</evidence>
<feature type="compositionally biased region" description="Polar residues" evidence="1">
    <location>
        <begin position="96"/>
        <end position="106"/>
    </location>
</feature>
<keyword evidence="4" id="KW-1185">Reference proteome</keyword>
<reference evidence="3" key="1">
    <citation type="submission" date="2023-03" db="EMBL/GenBank/DDBJ databases">
        <title>Massive genome expansion in bonnet fungi (Mycena s.s.) driven by repeated elements and novel gene families across ecological guilds.</title>
        <authorList>
            <consortium name="Lawrence Berkeley National Laboratory"/>
            <person name="Harder C.B."/>
            <person name="Miyauchi S."/>
            <person name="Viragh M."/>
            <person name="Kuo A."/>
            <person name="Thoen E."/>
            <person name="Andreopoulos B."/>
            <person name="Lu D."/>
            <person name="Skrede I."/>
            <person name="Drula E."/>
            <person name="Henrissat B."/>
            <person name="Morin E."/>
            <person name="Kohler A."/>
            <person name="Barry K."/>
            <person name="LaButti K."/>
            <person name="Morin E."/>
            <person name="Salamov A."/>
            <person name="Lipzen A."/>
            <person name="Mereny Z."/>
            <person name="Hegedus B."/>
            <person name="Baldrian P."/>
            <person name="Stursova M."/>
            <person name="Weitz H."/>
            <person name="Taylor A."/>
            <person name="Grigoriev I.V."/>
            <person name="Nagy L.G."/>
            <person name="Martin F."/>
            <person name="Kauserud H."/>
        </authorList>
    </citation>
    <scope>NUCLEOTIDE SEQUENCE</scope>
    <source>
        <strain evidence="3">9144</strain>
    </source>
</reference>
<organism evidence="3 4">
    <name type="scientific">Mycena pura</name>
    <dbReference type="NCBI Taxonomy" id="153505"/>
    <lineage>
        <taxon>Eukaryota</taxon>
        <taxon>Fungi</taxon>
        <taxon>Dikarya</taxon>
        <taxon>Basidiomycota</taxon>
        <taxon>Agaricomycotina</taxon>
        <taxon>Agaricomycetes</taxon>
        <taxon>Agaricomycetidae</taxon>
        <taxon>Agaricales</taxon>
        <taxon>Marasmiineae</taxon>
        <taxon>Mycenaceae</taxon>
        <taxon>Mycena</taxon>
    </lineage>
</organism>
<evidence type="ECO:0000313" key="4">
    <source>
        <dbReference type="Proteomes" id="UP001219525"/>
    </source>
</evidence>
<feature type="non-terminal residue" evidence="3">
    <location>
        <position position="1"/>
    </location>
</feature>
<protein>
    <submittedName>
        <fullName evidence="3">Uncharacterized protein</fullName>
    </submittedName>
</protein>
<keyword evidence="2" id="KW-0812">Transmembrane</keyword>
<keyword evidence="2" id="KW-1133">Transmembrane helix</keyword>
<proteinExistence type="predicted"/>
<feature type="region of interest" description="Disordered" evidence="1">
    <location>
        <begin position="248"/>
        <end position="283"/>
    </location>
</feature>
<sequence length="283" mass="30215">MLRPESKFCHGTERMVPAKTILTENWSWDTDLRRLISVLWALTLVHGTSMGSPTMKSSTATGAVALFPSLNASAQPGPVAEANCLSSRKRIPLATWSTQNSSPAESRSTRAVEASPAAVSLPDLSDTSSSANPPNPSVDTKKIVWGVIVGVAVMCMAIALLVMYQCWRLKRKKSATKIAPSAAYNRTYVYTPIGLKSLDSKDRGTAGFESGQVADESRTLSRILTPGSASSSVVSLPSVIYEPPELSPAYSPAAESSEGGHSPLNERAIPLSQLPHLVPQRRP</sequence>
<accession>A0AAD6YIG8</accession>